<evidence type="ECO:0008006" key="5">
    <source>
        <dbReference type="Google" id="ProtNLM"/>
    </source>
</evidence>
<dbReference type="InterPro" id="IPR006311">
    <property type="entry name" value="TAT_signal"/>
</dbReference>
<protein>
    <recommendedName>
        <fullName evidence="5">Alpha-amylase</fullName>
    </recommendedName>
</protein>
<reference evidence="3 4" key="1">
    <citation type="submission" date="2018-08" db="EMBL/GenBank/DDBJ databases">
        <title>Microbacterium oxydans strain HG3.</title>
        <authorList>
            <person name="ORTET P."/>
        </authorList>
    </citation>
    <scope>NUCLEOTIDE SEQUENCE [LARGE SCALE GENOMIC DNA]</scope>
    <source>
        <strain evidence="3 4">HG3</strain>
    </source>
</reference>
<dbReference type="InterPro" id="IPR013783">
    <property type="entry name" value="Ig-like_fold"/>
</dbReference>
<evidence type="ECO:0000313" key="3">
    <source>
        <dbReference type="EMBL" id="AZS42075.1"/>
    </source>
</evidence>
<dbReference type="AlphaFoldDB" id="A0A3S9WPJ6"/>
<organism evidence="3 4">
    <name type="scientific">Microbacterium oxydans</name>
    <dbReference type="NCBI Taxonomy" id="82380"/>
    <lineage>
        <taxon>Bacteria</taxon>
        <taxon>Bacillati</taxon>
        <taxon>Actinomycetota</taxon>
        <taxon>Actinomycetes</taxon>
        <taxon>Micrococcales</taxon>
        <taxon>Microbacteriaceae</taxon>
        <taxon>Microbacterium</taxon>
    </lineage>
</organism>
<gene>
    <name evidence="3" type="ORF">CVS54_03437</name>
</gene>
<feature type="chain" id="PRO_5039577120" description="Alpha-amylase" evidence="2">
    <location>
        <begin position="22"/>
        <end position="538"/>
    </location>
</feature>
<keyword evidence="2" id="KW-0732">Signal</keyword>
<evidence type="ECO:0000256" key="2">
    <source>
        <dbReference type="SAM" id="SignalP"/>
    </source>
</evidence>
<keyword evidence="1" id="KW-1133">Transmembrane helix</keyword>
<evidence type="ECO:0000313" key="4">
    <source>
        <dbReference type="Proteomes" id="UP000274841"/>
    </source>
</evidence>
<feature type="transmembrane region" description="Helical" evidence="1">
    <location>
        <begin position="498"/>
        <end position="518"/>
    </location>
</feature>
<dbReference type="KEGG" id="moy:CVS54_03437"/>
<sequence>MKSRHAVRRARLRGLSAGALAAVLVVGGAAASAPADVIATTTITGSVTREDSGLPVEGVSVDISDSEGGSTYDAITDANGDYTVGDLPAGEYVVRFAPASAAPDLVSEFWKDAADWSGAQRIVAVGGEMIDDIDASLRVDESAAGTVTVDGEGDVGSVDPVDVTATAGQVVAIAAAPAAVTAITGTVRADGAPAAGLVVEAFADGQVAGTATTAADGAYRLDLPSGVYTVRASGAAAGLVFAPQYYPTATTPGVAAPVELTADADRIGVNFDLARGGNIQGTVESDGGALPAGGAQVTAYLLGGSGWYPIATTTAAGAYIFGGVDPSVPQSGGPLPAGTYRIGVEAEGFCTQFVGGAHTLENATPFELGAGGNLTDLDVTLTVECGTGRVPTITLSPTSVRAGELLQISGINFVPGTLLEFFVEPEQLRLGTLTADADGSFTGAFRIPLDAVVGEHYILARLGTSKFASGPLIIMAAADPAGGAVTPGAGLADTGGEAPVSTVTMALGLAAVGLLLMLRRGRRLRNASSVPSQSSTRE</sequence>
<accession>A0A3S9WPJ6</accession>
<dbReference type="Gene3D" id="2.60.40.1120">
    <property type="entry name" value="Carboxypeptidase-like, regulatory domain"/>
    <property type="match status" value="1"/>
</dbReference>
<feature type="signal peptide" evidence="2">
    <location>
        <begin position="1"/>
        <end position="21"/>
    </location>
</feature>
<evidence type="ECO:0000256" key="1">
    <source>
        <dbReference type="SAM" id="Phobius"/>
    </source>
</evidence>
<dbReference type="RefSeq" id="WP_046746372.1">
    <property type="nucleotide sequence ID" value="NZ_CP031422.1"/>
</dbReference>
<dbReference type="GO" id="GO:0005975">
    <property type="term" value="P:carbohydrate metabolic process"/>
    <property type="evidence" value="ECO:0007669"/>
    <property type="project" value="UniProtKB-ARBA"/>
</dbReference>
<dbReference type="Pfam" id="PF13620">
    <property type="entry name" value="CarboxypepD_reg"/>
    <property type="match status" value="2"/>
</dbReference>
<dbReference type="PROSITE" id="PS51318">
    <property type="entry name" value="TAT"/>
    <property type="match status" value="1"/>
</dbReference>
<dbReference type="Proteomes" id="UP000274841">
    <property type="component" value="Chromosome"/>
</dbReference>
<keyword evidence="1" id="KW-0472">Membrane</keyword>
<dbReference type="SUPFAM" id="SSF49478">
    <property type="entry name" value="Cna protein B-type domain"/>
    <property type="match status" value="2"/>
</dbReference>
<proteinExistence type="predicted"/>
<dbReference type="EMBL" id="CP031422">
    <property type="protein sequence ID" value="AZS42075.1"/>
    <property type="molecule type" value="Genomic_DNA"/>
</dbReference>
<dbReference type="Gene3D" id="2.60.40.10">
    <property type="entry name" value="Immunoglobulins"/>
    <property type="match status" value="1"/>
</dbReference>
<name>A0A3S9WPJ6_9MICO</name>
<keyword evidence="1" id="KW-0812">Transmembrane</keyword>